<dbReference type="GO" id="GO:0000209">
    <property type="term" value="P:protein polyubiquitination"/>
    <property type="evidence" value="ECO:0007669"/>
    <property type="project" value="TreeGrafter"/>
</dbReference>
<proteinExistence type="predicted"/>
<accession>A0A9W9RCX4</accession>
<evidence type="ECO:0000313" key="2">
    <source>
        <dbReference type="Proteomes" id="UP001148299"/>
    </source>
</evidence>
<dbReference type="GO" id="GO:0005634">
    <property type="term" value="C:nucleus"/>
    <property type="evidence" value="ECO:0007669"/>
    <property type="project" value="TreeGrafter"/>
</dbReference>
<dbReference type="GO" id="GO:0031624">
    <property type="term" value="F:ubiquitin conjugating enzyme binding"/>
    <property type="evidence" value="ECO:0007669"/>
    <property type="project" value="TreeGrafter"/>
</dbReference>
<reference evidence="1" key="1">
    <citation type="submission" date="2022-12" db="EMBL/GenBank/DDBJ databases">
        <authorList>
            <person name="Petersen C."/>
        </authorList>
    </citation>
    <scope>NUCLEOTIDE SEQUENCE</scope>
    <source>
        <strain evidence="1">IBT 35675</strain>
    </source>
</reference>
<evidence type="ECO:0008006" key="3">
    <source>
        <dbReference type="Google" id="ProtNLM"/>
    </source>
</evidence>
<dbReference type="GO" id="GO:0000151">
    <property type="term" value="C:ubiquitin ligase complex"/>
    <property type="evidence" value="ECO:0007669"/>
    <property type="project" value="TreeGrafter"/>
</dbReference>
<feature type="non-terminal residue" evidence="1">
    <location>
        <position position="463"/>
    </location>
</feature>
<dbReference type="GO" id="GO:0006513">
    <property type="term" value="P:protein monoubiquitination"/>
    <property type="evidence" value="ECO:0007669"/>
    <property type="project" value="TreeGrafter"/>
</dbReference>
<comment type="caution">
    <text evidence="1">The sequence shown here is derived from an EMBL/GenBank/DDBJ whole genome shotgun (WGS) entry which is preliminary data.</text>
</comment>
<dbReference type="AlphaFoldDB" id="A0A9W9RCX4"/>
<dbReference type="PANTHER" id="PTHR31531">
    <property type="entry name" value="E3 UBIQUITIN-PROTEIN LIGASE E3D FAMILY MEMBER"/>
    <property type="match status" value="1"/>
</dbReference>
<dbReference type="GO" id="GO:0030332">
    <property type="term" value="F:cyclin binding"/>
    <property type="evidence" value="ECO:0007669"/>
    <property type="project" value="TreeGrafter"/>
</dbReference>
<reference evidence="1" key="2">
    <citation type="journal article" date="2023" name="IMA Fungus">
        <title>Comparative genomic study of the Penicillium genus elucidates a diverse pangenome and 15 lateral gene transfer events.</title>
        <authorList>
            <person name="Petersen C."/>
            <person name="Sorensen T."/>
            <person name="Nielsen M.R."/>
            <person name="Sondergaard T.E."/>
            <person name="Sorensen J.L."/>
            <person name="Fitzpatrick D.A."/>
            <person name="Frisvad J.C."/>
            <person name="Nielsen K.L."/>
        </authorList>
    </citation>
    <scope>NUCLEOTIDE SEQUENCE</scope>
    <source>
        <strain evidence="1">IBT 35675</strain>
    </source>
</reference>
<dbReference type="GO" id="GO:0051865">
    <property type="term" value="P:protein autoubiquitination"/>
    <property type="evidence" value="ECO:0007669"/>
    <property type="project" value="TreeGrafter"/>
</dbReference>
<dbReference type="Pfam" id="PF09814">
    <property type="entry name" value="HECT_2"/>
    <property type="match status" value="1"/>
</dbReference>
<dbReference type="GO" id="GO:0061630">
    <property type="term" value="F:ubiquitin protein ligase activity"/>
    <property type="evidence" value="ECO:0007669"/>
    <property type="project" value="TreeGrafter"/>
</dbReference>
<keyword evidence="2" id="KW-1185">Reference proteome</keyword>
<protein>
    <recommendedName>
        <fullName evidence="3">Ubiquitin-conjugating enzyme E2C-binding protein</fullName>
    </recommendedName>
</protein>
<organism evidence="1 2">
    <name type="scientific">Penicillium brevicompactum</name>
    <dbReference type="NCBI Taxonomy" id="5074"/>
    <lineage>
        <taxon>Eukaryota</taxon>
        <taxon>Fungi</taxon>
        <taxon>Dikarya</taxon>
        <taxon>Ascomycota</taxon>
        <taxon>Pezizomycotina</taxon>
        <taxon>Eurotiomycetes</taxon>
        <taxon>Eurotiomycetidae</taxon>
        <taxon>Eurotiales</taxon>
        <taxon>Aspergillaceae</taxon>
        <taxon>Penicillium</taxon>
    </lineage>
</organism>
<dbReference type="GO" id="GO:0005829">
    <property type="term" value="C:cytosol"/>
    <property type="evidence" value="ECO:0007669"/>
    <property type="project" value="TreeGrafter"/>
</dbReference>
<dbReference type="InterPro" id="IPR019193">
    <property type="entry name" value="UBQ-conj_enz_E2-bd_prot"/>
</dbReference>
<dbReference type="GO" id="GO:0043161">
    <property type="term" value="P:proteasome-mediated ubiquitin-dependent protein catabolic process"/>
    <property type="evidence" value="ECO:0007669"/>
    <property type="project" value="TreeGrafter"/>
</dbReference>
<dbReference type="Proteomes" id="UP001148299">
    <property type="component" value="Unassembled WGS sequence"/>
</dbReference>
<gene>
    <name evidence="1" type="ORF">N7541_005014</name>
</gene>
<dbReference type="EMBL" id="JAPZBR010000003">
    <property type="protein sequence ID" value="KAJ5357856.1"/>
    <property type="molecule type" value="Genomic_DNA"/>
</dbReference>
<dbReference type="PANTHER" id="PTHR31531:SF2">
    <property type="entry name" value="E3 UBIQUITIN-PROTEIN LIGASE E3D"/>
    <property type="match status" value="1"/>
</dbReference>
<evidence type="ECO:0000313" key="1">
    <source>
        <dbReference type="EMBL" id="KAJ5357856.1"/>
    </source>
</evidence>
<sequence>LNVSQHHPFPFDRTKHMSKTRYAGLMMLESEAPLHLYAELLPNIRQITTYVSLPESAAFDEIRPNVQLSESRKAITVSLPAPFQDIIETIKLPARASYPSKRDLETQGANRIVKTSGGNREFSLRVHVDDNDEVLAPRDELIDDFVPWTADKMSGSTRIRCRHCDQHFLGSLSASTSTSDQNEENNESWIWKDLPSGNWAEMMDFWHCHKPDPHEGHEKDEKETALRIEDETAHTKGYGADSQVVAISGTVLVDVATFLLAESDCIGLEKGNDEEQKSNTEYSADRTLDCTKCRSIIGMEDPVANGWRLLKASVSLNTKQDFESSSPQWESHPTEVIVAAQLLELIERESARRFVVHCGQKNGLVLWVFNPDMRYSNLSADHSVMAQQAMKVFFQDTADVDGLLHPEIGNPSPLSVEEVELPSMIFEAMEKALRDSNAMLPVSARKFQEWHVGLLSRFNRGPV</sequence>
<name>A0A9W9RCX4_PENBR</name>